<dbReference type="InterPro" id="IPR020845">
    <property type="entry name" value="AMP-binding_CS"/>
</dbReference>
<dbReference type="SUPFAM" id="SSF52777">
    <property type="entry name" value="CoA-dependent acyltransferases"/>
    <property type="match status" value="1"/>
</dbReference>
<dbReference type="InterPro" id="IPR023213">
    <property type="entry name" value="CAT-like_dom_sf"/>
</dbReference>
<reference evidence="5 6" key="3">
    <citation type="submission" date="2017-03" db="EMBL/GenBank/DDBJ databases">
        <authorList>
            <person name="Afonso C.L."/>
            <person name="Miller P.J."/>
            <person name="Scott M.A."/>
            <person name="Spackman E."/>
            <person name="Goraichik I."/>
            <person name="Dimitrov K.M."/>
            <person name="Suarez D.L."/>
            <person name="Swayne D.E."/>
        </authorList>
    </citation>
    <scope>NUCLEOTIDE SEQUENCE [LARGE SCALE GENOMIC DNA]</scope>
    <source>
        <strain evidence="5">PRJEB14757</strain>
    </source>
</reference>
<dbReference type="Pfam" id="PF13193">
    <property type="entry name" value="AMP-binding_C"/>
    <property type="match status" value="1"/>
</dbReference>
<evidence type="ECO:0000259" key="2">
    <source>
        <dbReference type="Pfam" id="PF00501"/>
    </source>
</evidence>
<proteinExistence type="predicted"/>
<dbReference type="STRING" id="1246637.MTBBW1_80041"/>
<dbReference type="GO" id="GO:0043041">
    <property type="term" value="P:amino acid activation for nonribosomal peptide biosynthetic process"/>
    <property type="evidence" value="ECO:0007669"/>
    <property type="project" value="TreeGrafter"/>
</dbReference>
<dbReference type="InterPro" id="IPR025110">
    <property type="entry name" value="AMP-bd_C"/>
</dbReference>
<sequence>MIKEISMSILSVTNGTSTTSINGTPPTSINETPPTSINETPPISINETPPTSGLTKDQIAVLDMCDRDPENPFLIQPLTLIVDGISHEKDLRNAILNFINCNAFFRLRVKYNDAEELECSTAVENFSDIEVEDLRDVEPDELDSEIHWIILDEKEHGIDISRDYPLRVRLLHIGEEKWVILLMLHRLIYHRREKLKFIDALCNSLDSVLSSKTSWTDLKGTPDHGNKGDFHGKESLQNTYKNFESLNKLKFKRPKEVSFLINECGSICRELPDLSPVLNDVMEKFHVSPLNIMLSSVLLWSKIFQPFDEPDFFCDLSFGFKTDGQVQSQTPLACKTLINDDFSFFSTIKDWVLNQEIYNTGVHKDWKKENTEAYKDWEGKNSETHKDWEKENASILCRFYDLETINSHDKDYSIHWYDGDIDSTEYDIEWIFKSSSSSIDVILVYNSALAGFAEAESLMEDFVSVFNGMLNNFEETISSVIETMARERVSGFKEQTISLPPWKMRTISESENINSLGQMFSLVAAKYPENIAIRTPESAISYKELDDLTDNIAHALSHYAGMGGRIGIALDQGINAIAAILSVLKSGNAYVPLDISMPLQRLSEMINDADLALLVTKSYFDGLENVLSDLKVNIIYWDDMVKGEDNIKDDFDGKPKKFNDICAASANDDAYIIYTSGSTGSPKGVVQIHKNVLHYIEAYSRRLDISPSDCLTLISYYFFDAAVVDIFSALLNGATLIVCDLKKESFAAISERIQYSNVTVFHSTPSVFRYFIDSLEPGVQFESVRYVVLGGEQARKEDLTSLTRHFANDACLVNLYGLSEATIVSMGFFNAGMEVNDGVLPIGEPIESFLVSIRNEDGIETPGRGEIVLSAPCLAKEYWNRQDLTFAKFKKNSKNPALRGFFTGDIGKITSSGALQHMGRLDFQIKIRGYRVEAGEIESRIVQFKGVKKCLVHPISGADGGISLAAFIILNNDSQGINMDELRKYLIEFLPGYMIPEKFVHLDSFPHTHTGKINRRKLEELSVL</sequence>
<dbReference type="Gene3D" id="3.30.300.30">
    <property type="match status" value="1"/>
</dbReference>
<dbReference type="Gene3D" id="3.40.50.12780">
    <property type="entry name" value="N-terminal domain of ligase-like"/>
    <property type="match status" value="1"/>
</dbReference>
<feature type="domain" description="AMP-dependent synthetase/ligase" evidence="2">
    <location>
        <begin position="523"/>
        <end position="879"/>
    </location>
</feature>
<evidence type="ECO:0000313" key="4">
    <source>
        <dbReference type="EMBL" id="CCO06652.1"/>
    </source>
</evidence>
<accession>L0R520</accession>
<protein>
    <submittedName>
        <fullName evidence="4">Putative non-ribosomal peptide synthetase modules and related proteins</fullName>
    </submittedName>
</protein>
<gene>
    <name evidence="4" type="ORF">DEMABW1_80041</name>
    <name evidence="5" type="ORF">MTBBW1_80041</name>
</gene>
<feature type="domain" description="AMP-binding enzyme C-terminal" evidence="3">
    <location>
        <begin position="936"/>
        <end position="1012"/>
    </location>
</feature>
<dbReference type="SUPFAM" id="SSF56801">
    <property type="entry name" value="Acetyl-CoA synthetase-like"/>
    <property type="match status" value="1"/>
</dbReference>
<dbReference type="Proteomes" id="UP000191931">
    <property type="component" value="Unassembled WGS sequence"/>
</dbReference>
<dbReference type="GO" id="GO:0005737">
    <property type="term" value="C:cytoplasm"/>
    <property type="evidence" value="ECO:0007669"/>
    <property type="project" value="TreeGrafter"/>
</dbReference>
<reference evidence="4" key="1">
    <citation type="submission" date="2012-10" db="EMBL/GenBank/DDBJ databases">
        <authorList>
            <person name="Lefevre C."/>
        </authorList>
    </citation>
    <scope>NUCLEOTIDE SEQUENCE</scope>
    <source>
        <strain evidence="4">BW-1</strain>
    </source>
</reference>
<dbReference type="GO" id="GO:0031177">
    <property type="term" value="F:phosphopantetheine binding"/>
    <property type="evidence" value="ECO:0007669"/>
    <property type="project" value="TreeGrafter"/>
</dbReference>
<dbReference type="PANTHER" id="PTHR45527">
    <property type="entry name" value="NONRIBOSOMAL PEPTIDE SYNTHETASE"/>
    <property type="match status" value="1"/>
</dbReference>
<keyword evidence="6" id="KW-1185">Reference proteome</keyword>
<dbReference type="GO" id="GO:0044550">
    <property type="term" value="P:secondary metabolite biosynthetic process"/>
    <property type="evidence" value="ECO:0007669"/>
    <property type="project" value="TreeGrafter"/>
</dbReference>
<dbReference type="InterPro" id="IPR045851">
    <property type="entry name" value="AMP-bd_C_sf"/>
</dbReference>
<dbReference type="Gene3D" id="3.30.559.10">
    <property type="entry name" value="Chloramphenicol acetyltransferase-like domain"/>
    <property type="match status" value="1"/>
</dbReference>
<evidence type="ECO:0000313" key="6">
    <source>
        <dbReference type="Proteomes" id="UP000191931"/>
    </source>
</evidence>
<feature type="compositionally biased region" description="Low complexity" evidence="1">
    <location>
        <begin position="14"/>
        <end position="29"/>
    </location>
</feature>
<dbReference type="Pfam" id="PF00501">
    <property type="entry name" value="AMP-binding"/>
    <property type="match status" value="1"/>
</dbReference>
<dbReference type="PANTHER" id="PTHR45527:SF1">
    <property type="entry name" value="FATTY ACID SYNTHASE"/>
    <property type="match status" value="1"/>
</dbReference>
<dbReference type="EMBL" id="FWEV01000325">
    <property type="protein sequence ID" value="SLM32703.1"/>
    <property type="molecule type" value="Genomic_DNA"/>
</dbReference>
<feature type="region of interest" description="Disordered" evidence="1">
    <location>
        <begin position="14"/>
        <end position="52"/>
    </location>
</feature>
<dbReference type="InterPro" id="IPR000873">
    <property type="entry name" value="AMP-dep_synth/lig_dom"/>
</dbReference>
<dbReference type="EMBL" id="HF547348">
    <property type="protein sequence ID" value="CCO06652.1"/>
    <property type="molecule type" value="Genomic_DNA"/>
</dbReference>
<dbReference type="CDD" id="cd05930">
    <property type="entry name" value="A_NRPS"/>
    <property type="match status" value="1"/>
</dbReference>
<organism evidence="4">
    <name type="scientific">Desulfamplus magnetovallimortis</name>
    <dbReference type="NCBI Taxonomy" id="1246637"/>
    <lineage>
        <taxon>Bacteria</taxon>
        <taxon>Pseudomonadati</taxon>
        <taxon>Thermodesulfobacteriota</taxon>
        <taxon>Desulfobacteria</taxon>
        <taxon>Desulfobacterales</taxon>
        <taxon>Desulfobacteraceae</taxon>
        <taxon>Desulfamplus</taxon>
    </lineage>
</organism>
<dbReference type="PROSITE" id="PS00455">
    <property type="entry name" value="AMP_BINDING"/>
    <property type="match status" value="1"/>
</dbReference>
<reference evidence="4" key="2">
    <citation type="submission" date="2012-12" db="EMBL/GenBank/DDBJ databases">
        <title>Region harboring genes involved in magnetosome formation of Candidatus Desulfamplus magnetosmortis.</title>
        <authorList>
            <person name="Lefevre C.T."/>
            <person name="Bazylinski D.A."/>
        </authorList>
    </citation>
    <scope>NUCLEOTIDE SEQUENCE</scope>
    <source>
        <strain evidence="4">BW-1</strain>
    </source>
</reference>
<name>L0R520_9BACT</name>
<dbReference type="AlphaFoldDB" id="L0R520"/>
<dbReference type="InterPro" id="IPR042099">
    <property type="entry name" value="ANL_N_sf"/>
</dbReference>
<evidence type="ECO:0000313" key="5">
    <source>
        <dbReference type="EMBL" id="SLM32703.1"/>
    </source>
</evidence>
<evidence type="ECO:0000256" key="1">
    <source>
        <dbReference type="SAM" id="MobiDB-lite"/>
    </source>
</evidence>
<feature type="compositionally biased region" description="Polar residues" evidence="1">
    <location>
        <begin position="30"/>
        <end position="52"/>
    </location>
</feature>
<evidence type="ECO:0000259" key="3">
    <source>
        <dbReference type="Pfam" id="PF13193"/>
    </source>
</evidence>